<gene>
    <name evidence="1" type="ORF">COCSUDRAFT_34622</name>
</gene>
<dbReference type="EMBL" id="AGSI01000027">
    <property type="protein sequence ID" value="EIE18059.1"/>
    <property type="molecule type" value="Genomic_DNA"/>
</dbReference>
<dbReference type="OrthoDB" id="10665954at2759"/>
<proteinExistence type="predicted"/>
<dbReference type="Proteomes" id="UP000007264">
    <property type="component" value="Unassembled WGS sequence"/>
</dbReference>
<organism evidence="1 2">
    <name type="scientific">Coccomyxa subellipsoidea (strain C-169)</name>
    <name type="common">Green microalga</name>
    <dbReference type="NCBI Taxonomy" id="574566"/>
    <lineage>
        <taxon>Eukaryota</taxon>
        <taxon>Viridiplantae</taxon>
        <taxon>Chlorophyta</taxon>
        <taxon>core chlorophytes</taxon>
        <taxon>Trebouxiophyceae</taxon>
        <taxon>Trebouxiophyceae incertae sedis</taxon>
        <taxon>Coccomyxaceae</taxon>
        <taxon>Coccomyxa</taxon>
        <taxon>Coccomyxa subellipsoidea</taxon>
    </lineage>
</organism>
<evidence type="ECO:0000313" key="2">
    <source>
        <dbReference type="Proteomes" id="UP000007264"/>
    </source>
</evidence>
<dbReference type="Gene3D" id="3.40.50.11350">
    <property type="match status" value="1"/>
</dbReference>
<keyword evidence="2" id="KW-1185">Reference proteome</keyword>
<protein>
    <submittedName>
        <fullName evidence="1">Uncharacterized protein</fullName>
    </submittedName>
</protein>
<comment type="caution">
    <text evidence="1">The sequence shown here is derived from an EMBL/GenBank/DDBJ whole genome shotgun (WGS) entry which is preliminary data.</text>
</comment>
<dbReference type="KEGG" id="csl:COCSUDRAFT_34622"/>
<reference evidence="1 2" key="1">
    <citation type="journal article" date="2012" name="Genome Biol.">
        <title>The genome of the polar eukaryotic microalga coccomyxa subellipsoidea reveals traits of cold adaptation.</title>
        <authorList>
            <person name="Blanc G."/>
            <person name="Agarkova I."/>
            <person name="Grimwood J."/>
            <person name="Kuo A."/>
            <person name="Brueggeman A."/>
            <person name="Dunigan D."/>
            <person name="Gurnon J."/>
            <person name="Ladunga I."/>
            <person name="Lindquist E."/>
            <person name="Lucas S."/>
            <person name="Pangilinan J."/>
            <person name="Proschold T."/>
            <person name="Salamov A."/>
            <person name="Schmutz J."/>
            <person name="Weeks D."/>
            <person name="Yamada T."/>
            <person name="Claverie J.M."/>
            <person name="Grigoriev I."/>
            <person name="Van Etten J."/>
            <person name="Lomsadze A."/>
            <person name="Borodovsky M."/>
        </authorList>
    </citation>
    <scope>NUCLEOTIDE SEQUENCE [LARGE SCALE GENOMIC DNA]</scope>
    <source>
        <strain evidence="1 2">C-169</strain>
    </source>
</reference>
<feature type="non-terminal residue" evidence="1">
    <location>
        <position position="1"/>
    </location>
</feature>
<dbReference type="GeneID" id="17036040"/>
<name>I0YI40_COCSC</name>
<sequence>DRCIVFQSYTGGFMANVHNVILAVAFVARPGNILYFDDSEHSYHCPSDTGVENHSWDVFFNGSQPTRFPTSEHVLKNCSKVNTMELLQMREELAVQAGCSSADDLSFREGEPSVRLLYAKLADATEKVWKFSSKMQYIVDYEVESIRLMAGKQLTIGIQARGGDKMSEQGDWANKITSKGHSRAFDQVKKHLPPDVHGKVVCIIVGDDYNLANSLARLATATFDCLIINRVMPSPRSISHDQGIYNSSPLQERCHGTFRILADVEMLANTNFFVGYRNSNVATMVSLIRRFIYKKNKGSEFDFSESSLKPY</sequence>
<dbReference type="RefSeq" id="XP_005642603.1">
    <property type="nucleotide sequence ID" value="XM_005642546.1"/>
</dbReference>
<dbReference type="AlphaFoldDB" id="I0YI40"/>
<accession>I0YI40</accession>
<evidence type="ECO:0000313" key="1">
    <source>
        <dbReference type="EMBL" id="EIE18059.1"/>
    </source>
</evidence>